<dbReference type="GO" id="GO:0017061">
    <property type="term" value="F:S-methyl-5-thioadenosine phosphorylase activity"/>
    <property type="evidence" value="ECO:0007669"/>
    <property type="project" value="UniProtKB-EC"/>
</dbReference>
<evidence type="ECO:0000256" key="11">
    <source>
        <dbReference type="RuleBase" id="RU361274"/>
    </source>
</evidence>
<proteinExistence type="inferred from homology"/>
<dbReference type="Pfam" id="PF02578">
    <property type="entry name" value="Cu-oxidase_4"/>
    <property type="match status" value="1"/>
</dbReference>
<evidence type="ECO:0000256" key="6">
    <source>
        <dbReference type="ARBA" id="ARBA00022801"/>
    </source>
</evidence>
<accession>A0A223APZ2</accession>
<dbReference type="InterPro" id="IPR011324">
    <property type="entry name" value="Cytotoxic_necrot_fac-like_cat"/>
</dbReference>
<comment type="catalytic activity">
    <reaction evidence="1">
        <text>inosine + phosphate = alpha-D-ribose 1-phosphate + hypoxanthine</text>
        <dbReference type="Rhea" id="RHEA:27646"/>
        <dbReference type="ChEBI" id="CHEBI:17368"/>
        <dbReference type="ChEBI" id="CHEBI:17596"/>
        <dbReference type="ChEBI" id="CHEBI:43474"/>
        <dbReference type="ChEBI" id="CHEBI:57720"/>
        <dbReference type="EC" id="2.4.2.1"/>
    </reaction>
    <physiologicalReaction direction="left-to-right" evidence="1">
        <dbReference type="Rhea" id="RHEA:27647"/>
    </physiologicalReaction>
</comment>
<evidence type="ECO:0000256" key="2">
    <source>
        <dbReference type="ARBA" id="ARBA00003215"/>
    </source>
</evidence>
<reference evidence="13" key="1">
    <citation type="submission" date="2016-05" db="EMBL/GenBank/DDBJ databases">
        <authorList>
            <person name="Holder M.E."/>
            <person name="Ajami N.J."/>
            <person name="Petrosino J.F."/>
        </authorList>
    </citation>
    <scope>NUCLEOTIDE SEQUENCE [LARGE SCALE GENOMIC DNA]</scope>
    <source>
        <strain evidence="13">ATCC 700696</strain>
    </source>
</reference>
<comment type="similarity">
    <text evidence="3 11">Belongs to the purine nucleoside phosphorylase YfiH/LACC1 family.</text>
</comment>
<dbReference type="AlphaFoldDB" id="A0A223APZ2"/>
<gene>
    <name evidence="12" type="ORF">AXF17_00010</name>
</gene>
<evidence type="ECO:0000313" key="13">
    <source>
        <dbReference type="Proteomes" id="UP000214689"/>
    </source>
</evidence>
<comment type="catalytic activity">
    <reaction evidence="10">
        <text>S-methyl-5'-thioadenosine + phosphate = 5-(methylsulfanyl)-alpha-D-ribose 1-phosphate + adenine</text>
        <dbReference type="Rhea" id="RHEA:11852"/>
        <dbReference type="ChEBI" id="CHEBI:16708"/>
        <dbReference type="ChEBI" id="CHEBI:17509"/>
        <dbReference type="ChEBI" id="CHEBI:43474"/>
        <dbReference type="ChEBI" id="CHEBI:58533"/>
        <dbReference type="EC" id="2.4.2.28"/>
    </reaction>
    <physiologicalReaction direction="left-to-right" evidence="10">
        <dbReference type="Rhea" id="RHEA:11853"/>
    </physiologicalReaction>
</comment>
<comment type="function">
    <text evidence="2">Purine nucleoside enzyme that catalyzes the phosphorolysis of adenosine and inosine nucleosides, yielding D-ribose 1-phosphate and the respective free bases, adenine and hypoxanthine. Also catalyzes the phosphorolysis of S-methyl-5'-thioadenosine into adenine and S-methyl-5-thio-alpha-D-ribose 1-phosphate. Also has adenosine deaminase activity.</text>
</comment>
<evidence type="ECO:0000256" key="4">
    <source>
        <dbReference type="ARBA" id="ARBA00022679"/>
    </source>
</evidence>
<evidence type="ECO:0000256" key="1">
    <source>
        <dbReference type="ARBA" id="ARBA00000553"/>
    </source>
</evidence>
<dbReference type="PANTHER" id="PTHR30616:SF2">
    <property type="entry name" value="PURINE NUCLEOSIDE PHOSPHORYLASE LACC1"/>
    <property type="match status" value="1"/>
</dbReference>
<keyword evidence="7" id="KW-0862">Zinc</keyword>
<dbReference type="GO" id="GO:0005507">
    <property type="term" value="F:copper ion binding"/>
    <property type="evidence" value="ECO:0007669"/>
    <property type="project" value="TreeGrafter"/>
</dbReference>
<evidence type="ECO:0000256" key="9">
    <source>
        <dbReference type="ARBA" id="ARBA00048968"/>
    </source>
</evidence>
<evidence type="ECO:0000256" key="5">
    <source>
        <dbReference type="ARBA" id="ARBA00022723"/>
    </source>
</evidence>
<protein>
    <recommendedName>
        <fullName evidence="11">Purine nucleoside phosphorylase</fullName>
    </recommendedName>
</protein>
<evidence type="ECO:0000256" key="8">
    <source>
        <dbReference type="ARBA" id="ARBA00047989"/>
    </source>
</evidence>
<evidence type="ECO:0000256" key="3">
    <source>
        <dbReference type="ARBA" id="ARBA00007353"/>
    </source>
</evidence>
<dbReference type="EMBL" id="CP016199">
    <property type="protein sequence ID" value="ASS37024.1"/>
    <property type="molecule type" value="Genomic_DNA"/>
</dbReference>
<evidence type="ECO:0000256" key="10">
    <source>
        <dbReference type="ARBA" id="ARBA00049893"/>
    </source>
</evidence>
<keyword evidence="4" id="KW-0808">Transferase</keyword>
<keyword evidence="13" id="KW-1185">Reference proteome</keyword>
<dbReference type="SUPFAM" id="SSF64438">
    <property type="entry name" value="CNF1/YfiH-like putative cysteine hydrolases"/>
    <property type="match status" value="1"/>
</dbReference>
<dbReference type="GO" id="GO:0016787">
    <property type="term" value="F:hydrolase activity"/>
    <property type="evidence" value="ECO:0007669"/>
    <property type="project" value="UniProtKB-KW"/>
</dbReference>
<comment type="catalytic activity">
    <reaction evidence="9">
        <text>adenosine + phosphate = alpha-D-ribose 1-phosphate + adenine</text>
        <dbReference type="Rhea" id="RHEA:27642"/>
        <dbReference type="ChEBI" id="CHEBI:16335"/>
        <dbReference type="ChEBI" id="CHEBI:16708"/>
        <dbReference type="ChEBI" id="CHEBI:43474"/>
        <dbReference type="ChEBI" id="CHEBI:57720"/>
        <dbReference type="EC" id="2.4.2.1"/>
    </reaction>
    <physiologicalReaction direction="left-to-right" evidence="9">
        <dbReference type="Rhea" id="RHEA:27643"/>
    </physiologicalReaction>
</comment>
<dbReference type="CDD" id="cd16833">
    <property type="entry name" value="YfiH"/>
    <property type="match status" value="1"/>
</dbReference>
<dbReference type="NCBIfam" id="TIGR00726">
    <property type="entry name" value="peptidoglycan editing factor PgeF"/>
    <property type="match status" value="1"/>
</dbReference>
<dbReference type="InterPro" id="IPR003730">
    <property type="entry name" value="Cu_polyphenol_OxRdtase"/>
</dbReference>
<dbReference type="PANTHER" id="PTHR30616">
    <property type="entry name" value="UNCHARACTERIZED PROTEIN YFIH"/>
    <property type="match status" value="1"/>
</dbReference>
<sequence>MFEQFNDKLICNYSTRNGGVSTGCYDSMNLSLMTDDALANILENYKLWCASLGIDPKQLVMLHQTHDKEVIRVDEENCGEGLYKPRRIGIDGMVTNARGVALITSHADCTPIYIYDPVNEAIGLSHAGWRGTTLEIARATVEKMKAEFNSNSSDLYAAIGPCISIEHFECNEDVIDAISNMSVKDIPGAYTYNAERGKFNVSLSAVNKAVLMSAGIPESQIEIDGACTFAEKDKYFSHRRDGLKRGGQIAVLMLK</sequence>
<evidence type="ECO:0000256" key="7">
    <source>
        <dbReference type="ARBA" id="ARBA00022833"/>
    </source>
</evidence>
<keyword evidence="5" id="KW-0479">Metal-binding</keyword>
<keyword evidence="6" id="KW-0378">Hydrolase</keyword>
<name>A0A223APZ2_9FIRM</name>
<dbReference type="InterPro" id="IPR038371">
    <property type="entry name" value="Cu_polyphenol_OxRdtase_sf"/>
</dbReference>
<comment type="catalytic activity">
    <reaction evidence="8">
        <text>adenosine + H2O + H(+) = inosine + NH4(+)</text>
        <dbReference type="Rhea" id="RHEA:24408"/>
        <dbReference type="ChEBI" id="CHEBI:15377"/>
        <dbReference type="ChEBI" id="CHEBI:15378"/>
        <dbReference type="ChEBI" id="CHEBI:16335"/>
        <dbReference type="ChEBI" id="CHEBI:17596"/>
        <dbReference type="ChEBI" id="CHEBI:28938"/>
        <dbReference type="EC" id="3.5.4.4"/>
    </reaction>
    <physiologicalReaction direction="left-to-right" evidence="8">
        <dbReference type="Rhea" id="RHEA:24409"/>
    </physiologicalReaction>
</comment>
<dbReference type="Proteomes" id="UP000214689">
    <property type="component" value="Chromosome"/>
</dbReference>
<evidence type="ECO:0000313" key="12">
    <source>
        <dbReference type="EMBL" id="ASS37024.1"/>
    </source>
</evidence>
<organism evidence="12 13">
    <name type="scientific">Mogibacterium pumilum</name>
    <dbReference type="NCBI Taxonomy" id="86332"/>
    <lineage>
        <taxon>Bacteria</taxon>
        <taxon>Bacillati</taxon>
        <taxon>Bacillota</taxon>
        <taxon>Clostridia</taxon>
        <taxon>Peptostreptococcales</taxon>
        <taxon>Anaerovoracaceae</taxon>
        <taxon>Mogibacterium</taxon>
    </lineage>
</organism>
<dbReference type="RefSeq" id="WP_094233239.1">
    <property type="nucleotide sequence ID" value="NZ_CP016199.1"/>
</dbReference>
<dbReference type="Gene3D" id="3.60.140.10">
    <property type="entry name" value="CNF1/YfiH-like putative cysteine hydrolases"/>
    <property type="match status" value="1"/>
</dbReference>
<dbReference type="OrthoDB" id="4279at2"/>